<sequence>MVIRKNAKELFLQNNRFDLIFKYIYIKNKDKKTPFFKNLYLNHIKAFNNFYEEEPSDGVEKSTPEDFVLSFDALYNSIKEKGFDKSLGIIPIGTNGEISDGAHRLACACLLDTDIFIENDGRKDEYDYKFFLERGLDRKYADYAAIEYVKMQPNAYIVNLHSVISEEFDPDVENILKEYGNIYYKKSIALNYNGYVNLKKMSYGSFWQRESWIGDSSNSYLGAQSHAHESMGNGGNLRAYVFVCEQFDCLNEIKKRVRGLFNIGNYSIHINDYREEALALAQFFFNDNSIQIMNLRPFGFEDSDYDSYLMEFKNRITEEDLDINDFSIVGSSPLNILGIRKSADIDFLYSGTKKFNGEDENISSHDSELRYYPASKYDIIYNSSYYFYYEGFKILSLEALYSLKKKRNEKPKDIVDCKTIRKLLHKSDKLVNSKRSILILFTVLKKYIKKIIKYVLRIIK</sequence>
<proteinExistence type="predicted"/>
<dbReference type="eggNOG" id="ENOG5032S5P">
    <property type="taxonomic scope" value="Bacteria"/>
</dbReference>
<gene>
    <name evidence="1" type="ordered locus">TDE_1418</name>
</gene>
<dbReference type="STRING" id="243275.TDE_1418"/>
<dbReference type="KEGG" id="tde:TDE_1418"/>
<dbReference type="HOGENOM" id="CLU_045362_0_0_12"/>
<dbReference type="Proteomes" id="UP000008212">
    <property type="component" value="Chromosome"/>
</dbReference>
<dbReference type="RefSeq" id="WP_002679024.1">
    <property type="nucleotide sequence ID" value="NC_002967.9"/>
</dbReference>
<dbReference type="PaxDb" id="243275-TDE_1418"/>
<dbReference type="GeneID" id="2739695"/>
<keyword evidence="2" id="KW-1185">Reference proteome</keyword>
<evidence type="ECO:0000313" key="1">
    <source>
        <dbReference type="EMBL" id="AAS11935.1"/>
    </source>
</evidence>
<reference evidence="1 2" key="1">
    <citation type="journal article" date="2004" name="Proc. Natl. Acad. Sci. U.S.A.">
        <title>Comparison of the genome of the oral pathogen Treponema denticola with other spirochete genomes.</title>
        <authorList>
            <person name="Seshadri R."/>
            <person name="Myers G.S."/>
            <person name="Tettelin H."/>
            <person name="Eisen J.A."/>
            <person name="Heidelberg J.F."/>
            <person name="Dodson R.J."/>
            <person name="Davidsen T.M."/>
            <person name="DeBoy R.T."/>
            <person name="Fouts D.E."/>
            <person name="Haft D.H."/>
            <person name="Selengut J."/>
            <person name="Ren Q."/>
            <person name="Brinkac L.M."/>
            <person name="Madupu R."/>
            <person name="Kolonay J."/>
            <person name="Durkin S.A."/>
            <person name="Daugherty S.C."/>
            <person name="Shetty J."/>
            <person name="Shvartsbeyn A."/>
            <person name="Gebregeorgis E."/>
            <person name="Geer K."/>
            <person name="Tsegaye G."/>
            <person name="Malek J."/>
            <person name="Ayodeji B."/>
            <person name="Shatsman S."/>
            <person name="McLeod M.P."/>
            <person name="Smajs D."/>
            <person name="Howell J.K."/>
            <person name="Pal S."/>
            <person name="Amin A."/>
            <person name="Vashisth P."/>
            <person name="McNeill T.Z."/>
            <person name="Xiang Q."/>
            <person name="Sodergren E."/>
            <person name="Baca E."/>
            <person name="Weinstock G.M."/>
            <person name="Norris S.J."/>
            <person name="Fraser C.M."/>
            <person name="Paulsen I.T."/>
        </authorList>
    </citation>
    <scope>NUCLEOTIDE SEQUENCE [LARGE SCALE GENOMIC DNA]</scope>
    <source>
        <strain evidence="2">ATCC 35405 / DSM 14222 / CIP 103919 / JCM 8153 / KCTC 15104</strain>
    </source>
</reference>
<protein>
    <recommendedName>
        <fullName evidence="3">ParB/Sulfiredoxin domain-containing protein</fullName>
    </recommendedName>
</protein>
<dbReference type="AlphaFoldDB" id="Q73MT9"/>
<evidence type="ECO:0000313" key="2">
    <source>
        <dbReference type="Proteomes" id="UP000008212"/>
    </source>
</evidence>
<name>Q73MT9_TREDE</name>
<accession>Q73MT9</accession>
<dbReference type="OrthoDB" id="5327615at2"/>
<organism evidence="1 2">
    <name type="scientific">Treponema denticola (strain ATCC 35405 / DSM 14222 / CIP 103919 / JCM 8153 / KCTC 15104)</name>
    <dbReference type="NCBI Taxonomy" id="243275"/>
    <lineage>
        <taxon>Bacteria</taxon>
        <taxon>Pseudomonadati</taxon>
        <taxon>Spirochaetota</taxon>
        <taxon>Spirochaetia</taxon>
        <taxon>Spirochaetales</taxon>
        <taxon>Treponemataceae</taxon>
        <taxon>Treponema</taxon>
    </lineage>
</organism>
<dbReference type="PATRIC" id="fig|243275.7.peg.1360"/>
<evidence type="ECO:0008006" key="3">
    <source>
        <dbReference type="Google" id="ProtNLM"/>
    </source>
</evidence>
<dbReference type="EMBL" id="AE017226">
    <property type="protein sequence ID" value="AAS11935.1"/>
    <property type="molecule type" value="Genomic_DNA"/>
</dbReference>